<sequence>TNPAFKEVLSRIESHEECRNLPMISFLILPMQRVTRLPLLMDTICQKTPKDSAKYENCKQALKEVSKVHSQVIPVTSRGKWIFPKRIVLLSIFKTLSNLEGFQCDFLALQPFPLVSSSRWLVKRGELMAYVEDTGLFSKRTSKQQLYFFLFNDVLIITKKK</sequence>
<feature type="domain" description="DH" evidence="1">
    <location>
        <begin position="1"/>
        <end position="75"/>
    </location>
</feature>
<keyword evidence="3" id="KW-1185">Reference proteome</keyword>
<comment type="caution">
    <text evidence="2">The sequence shown here is derived from an EMBL/GenBank/DDBJ whole genome shotgun (WGS) entry which is preliminary data.</text>
</comment>
<dbReference type="PROSITE" id="PS50010">
    <property type="entry name" value="DH_2"/>
    <property type="match status" value="1"/>
</dbReference>
<dbReference type="PANTHER" id="PTHR12845:SF4">
    <property type="entry name" value="RHO GUANINE NUCLEOTIDE EXCHANGE FACTOR 26"/>
    <property type="match status" value="1"/>
</dbReference>
<gene>
    <name evidence="2" type="primary">Arhgef26</name>
    <name evidence="2" type="ORF">THRLUD_R12835</name>
</gene>
<feature type="non-terminal residue" evidence="2">
    <location>
        <position position="161"/>
    </location>
</feature>
<dbReference type="InterPro" id="IPR011993">
    <property type="entry name" value="PH-like_dom_sf"/>
</dbReference>
<dbReference type="Pfam" id="PF00621">
    <property type="entry name" value="RhoGEF"/>
    <property type="match status" value="1"/>
</dbReference>
<dbReference type="GO" id="GO:0005085">
    <property type="term" value="F:guanyl-nucleotide exchange factor activity"/>
    <property type="evidence" value="ECO:0007669"/>
    <property type="project" value="InterPro"/>
</dbReference>
<dbReference type="InterPro" id="IPR047271">
    <property type="entry name" value="Ephexin-like"/>
</dbReference>
<feature type="non-terminal residue" evidence="2">
    <location>
        <position position="1"/>
    </location>
</feature>
<proteinExistence type="predicted"/>
<dbReference type="InterPro" id="IPR035899">
    <property type="entry name" value="DBL_dom_sf"/>
</dbReference>
<organism evidence="2 3">
    <name type="scientific">Thryothorus ludovicianus</name>
    <name type="common">Carolina wren</name>
    <name type="synonym">Sylvia ludoviciana</name>
    <dbReference type="NCBI Taxonomy" id="74200"/>
    <lineage>
        <taxon>Eukaryota</taxon>
        <taxon>Metazoa</taxon>
        <taxon>Chordata</taxon>
        <taxon>Craniata</taxon>
        <taxon>Vertebrata</taxon>
        <taxon>Euteleostomi</taxon>
        <taxon>Archelosauria</taxon>
        <taxon>Archosauria</taxon>
        <taxon>Dinosauria</taxon>
        <taxon>Saurischia</taxon>
        <taxon>Theropoda</taxon>
        <taxon>Coelurosauria</taxon>
        <taxon>Aves</taxon>
        <taxon>Neognathae</taxon>
        <taxon>Neoaves</taxon>
        <taxon>Telluraves</taxon>
        <taxon>Australaves</taxon>
        <taxon>Passeriformes</taxon>
        <taxon>Certhiidae</taxon>
        <taxon>Troglodytinae</taxon>
        <taxon>Thryothorus</taxon>
    </lineage>
</organism>
<dbReference type="EMBL" id="VZTB01007470">
    <property type="protein sequence ID" value="NXA76776.1"/>
    <property type="molecule type" value="Genomic_DNA"/>
</dbReference>
<dbReference type="InterPro" id="IPR000219">
    <property type="entry name" value="DH_dom"/>
</dbReference>
<dbReference type="Gene3D" id="1.20.900.10">
    <property type="entry name" value="Dbl homology (DH) domain"/>
    <property type="match status" value="1"/>
</dbReference>
<dbReference type="Gene3D" id="2.30.29.30">
    <property type="entry name" value="Pleckstrin-homology domain (PH domain)/Phosphotyrosine-binding domain (PTB)"/>
    <property type="match status" value="1"/>
</dbReference>
<dbReference type="AlphaFoldDB" id="A0A7K7YFL0"/>
<dbReference type="SUPFAM" id="SSF50729">
    <property type="entry name" value="PH domain-like"/>
    <property type="match status" value="1"/>
</dbReference>
<evidence type="ECO:0000259" key="1">
    <source>
        <dbReference type="PROSITE" id="PS50010"/>
    </source>
</evidence>
<dbReference type="PANTHER" id="PTHR12845">
    <property type="entry name" value="GUANINE NUCLEOTIDE EXCHANGE FACTOR"/>
    <property type="match status" value="1"/>
</dbReference>
<accession>A0A7K7YFL0</accession>
<reference evidence="2 3" key="1">
    <citation type="submission" date="2019-09" db="EMBL/GenBank/DDBJ databases">
        <title>Bird 10,000 Genomes (B10K) Project - Family phase.</title>
        <authorList>
            <person name="Zhang G."/>
        </authorList>
    </citation>
    <scope>NUCLEOTIDE SEQUENCE [LARGE SCALE GENOMIC DNA]</scope>
    <source>
        <strain evidence="2">B10K-DU-001-68</strain>
        <tissue evidence="2">Muscle</tissue>
    </source>
</reference>
<dbReference type="Proteomes" id="UP000558509">
    <property type="component" value="Unassembled WGS sequence"/>
</dbReference>
<protein>
    <submittedName>
        <fullName evidence="2">ARHGQ factor</fullName>
    </submittedName>
</protein>
<dbReference type="SUPFAM" id="SSF48065">
    <property type="entry name" value="DBL homology domain (DH-domain)"/>
    <property type="match status" value="1"/>
</dbReference>
<name>A0A7K7YFL0_THRLU</name>
<evidence type="ECO:0000313" key="2">
    <source>
        <dbReference type="EMBL" id="NXA76776.1"/>
    </source>
</evidence>
<evidence type="ECO:0000313" key="3">
    <source>
        <dbReference type="Proteomes" id="UP000558509"/>
    </source>
</evidence>